<sequence>MEILLCSDKQTDLDAVVKLLRISPTSRLINLILINGNYKSLEHFSASAKLASLVTIRLQQTTKHSMELLKLASTLATKHKFMLTPIIGDIHLLPESYTYANVPNVVIDGLWQCCILSRTRLLAKHLCDFLDAENDIEIMDKSKSSEVKIFKLNETPSRTQDNNVLICCYGISENDGFVKQVTQKLILAKQRPIILCNNGQLHSNWLDNCNLIRTRYLPKIELNIVCFCNVPSMKLTKTVTIQTAQSEKLLKQVSIDLTGLTTPEIVRKVWLPETEGKIFTKAIGISKPNLCLTQPTYNNNKITISNRVNSVTSTLINQIGLKSNKRKIVYILANYPPDDSRIGNGVGLDTLESITNINGMVNKNTLNGRSLIEVLIDGVTNKTNLNRSIRATVSLNLANRQRISWVSDVEKNWGPLSLDAFVISGFCTIPALRLGTNMVIIQPTRGYGLTNPSIHHSAFVVPCAFYCLSYLFIKRTNPNALTLNVGKHGNLEWMPGRSVALSRWCYPERISRSTPNAYLYIVNDPGEGIQAKRRISSTIIDHDIPPVTEYPTTPDWKGIGFNCYSNLGNEYICSLLDLQFKCKLHCWCEFSLHEIVYSTLVLNKWQLSTRSVNLSLNVNQWWKAKHKWMTCSNLSKRAMFMEHSTLQIKDMDVVMRLVSLRLASCYNELNSIVKAQHNYFIQPGLASSFTRADDNILPTGRNFYIKNTNEMPTPFAYNIGKTVVSKLIRSYYHRSCTWLRSVAINVWATSNMRTGGDDIAIIMNLIGVKPIWHASSSEVIGFEVLPLTQLQRPRINVLARVSGLFRDTCPLILTRLHKMFSVVEGLQDDPKNPSRWSGTVFSSKPGSYGVGIQELLDCRNLPSISCLATKYMIYGGYYFNGKTWINATAKLSQTLTKTQVILQTQDNYEHDILDSDDYYQFEGGLNAAIRHCRGGVCAYHVDTSQSMQRCIRIRRLKYELARVVTCKLLNKNWMLKMLESGYRGAAEILTNLSHFCNFAVTTGQTFDSQFNAIYALLFQNKDIMLSITKSNPDAYLTMKQKLFEIVCSGTWQAPSNSFRLHLGN</sequence>
<accession>A0ABX4MEW8</accession>
<feature type="domain" description="CobN/magnesium chelatase" evidence="1">
    <location>
        <begin position="256"/>
        <end position="549"/>
    </location>
</feature>
<dbReference type="PANTHER" id="PTHR44119:SF4">
    <property type="entry name" value="AEROBIC COBALTOCHELATASE SUBUNIT COBN"/>
    <property type="match status" value="1"/>
</dbReference>
<keyword evidence="2" id="KW-0436">Ligase</keyword>
<dbReference type="EMBL" id="NXGL01000018">
    <property type="protein sequence ID" value="PIM95025.1"/>
    <property type="molecule type" value="Genomic_DNA"/>
</dbReference>
<reference evidence="2" key="1">
    <citation type="submission" date="2017-09" db="EMBL/GenBank/DDBJ databases">
        <authorList>
            <person name="Campbell M.A."/>
            <person name="Lukasik P."/>
            <person name="Simon C."/>
            <person name="McCutcheon J.P."/>
        </authorList>
    </citation>
    <scope>NUCLEOTIDE SEQUENCE [LARGE SCALE GENOMIC DNA]</scope>
    <source>
        <strain evidence="2">MAGCAS</strain>
    </source>
</reference>
<proteinExistence type="predicted"/>
<protein>
    <submittedName>
        <fullName evidence="2">Aerobic cobaltochelatase subunit CobN</fullName>
        <ecNumber evidence="2">6.6.1.2</ecNumber>
    </submittedName>
</protein>
<comment type="caution">
    <text evidence="2">The sequence shown here is derived from an EMBL/GenBank/DDBJ whole genome shotgun (WGS) entry which is preliminary data.</text>
</comment>
<evidence type="ECO:0000259" key="1">
    <source>
        <dbReference type="Pfam" id="PF02514"/>
    </source>
</evidence>
<dbReference type="Proteomes" id="UP000229707">
    <property type="component" value="Unassembled WGS sequence"/>
</dbReference>
<dbReference type="GO" id="GO:0051116">
    <property type="term" value="F:cobaltochelatase activity"/>
    <property type="evidence" value="ECO:0007669"/>
    <property type="project" value="UniProtKB-EC"/>
</dbReference>
<keyword evidence="3" id="KW-1185">Reference proteome</keyword>
<evidence type="ECO:0000313" key="2">
    <source>
        <dbReference type="EMBL" id="PIM95025.1"/>
    </source>
</evidence>
<dbReference type="EC" id="6.6.1.2" evidence="2"/>
<feature type="domain" description="CobN/magnesium chelatase" evidence="1">
    <location>
        <begin position="650"/>
        <end position="1056"/>
    </location>
</feature>
<evidence type="ECO:0000313" key="3">
    <source>
        <dbReference type="Proteomes" id="UP000229707"/>
    </source>
</evidence>
<dbReference type="Pfam" id="PF02514">
    <property type="entry name" value="CobN-Mg_chel"/>
    <property type="match status" value="2"/>
</dbReference>
<dbReference type="PANTHER" id="PTHR44119">
    <property type="entry name" value="MAGNESIUM-CHELATASE SUBUNIT CHLH, CHLOROPLASTIC"/>
    <property type="match status" value="1"/>
</dbReference>
<organism evidence="2 3">
    <name type="scientific">Candidatus Hodgkinia cicadicola</name>
    <dbReference type="NCBI Taxonomy" id="573658"/>
    <lineage>
        <taxon>Bacteria</taxon>
        <taxon>Pseudomonadati</taxon>
        <taxon>Pseudomonadota</taxon>
        <taxon>Alphaproteobacteria</taxon>
        <taxon>Hyphomicrobiales</taxon>
        <taxon>Candidatus Hodgkinia</taxon>
    </lineage>
</organism>
<gene>
    <name evidence="2" type="primary">cobN</name>
    <name evidence="2" type="ORF">MAGCAS_130</name>
</gene>
<name>A0ABX4MEW8_9HYPH</name>
<dbReference type="InterPro" id="IPR003672">
    <property type="entry name" value="CobN/Mg_chltase"/>
</dbReference>